<keyword evidence="1" id="KW-0812">Transmembrane</keyword>
<dbReference type="Proteomes" id="UP000502421">
    <property type="component" value="Chromosome"/>
</dbReference>
<evidence type="ECO:0000313" key="3">
    <source>
        <dbReference type="Proteomes" id="UP000502421"/>
    </source>
</evidence>
<dbReference type="KEGG" id="coy:HF329_20230"/>
<reference evidence="3" key="1">
    <citation type="submission" date="2020-04" db="EMBL/GenBank/DDBJ databases">
        <authorList>
            <person name="Kittiwongwattana C."/>
        </authorList>
    </citation>
    <scope>NUCLEOTIDE SEQUENCE [LARGE SCALE GENOMIC DNA]</scope>
    <source>
        <strain evidence="3">1310</strain>
    </source>
</reference>
<dbReference type="RefSeq" id="WP_168806793.1">
    <property type="nucleotide sequence ID" value="NZ_CP051205.1"/>
</dbReference>
<organism evidence="2 3">
    <name type="scientific">Chitinophaga oryzae</name>
    <dbReference type="NCBI Taxonomy" id="2725414"/>
    <lineage>
        <taxon>Bacteria</taxon>
        <taxon>Pseudomonadati</taxon>
        <taxon>Bacteroidota</taxon>
        <taxon>Chitinophagia</taxon>
        <taxon>Chitinophagales</taxon>
        <taxon>Chitinophagaceae</taxon>
        <taxon>Chitinophaga</taxon>
    </lineage>
</organism>
<keyword evidence="1" id="KW-1133">Transmembrane helix</keyword>
<evidence type="ECO:0000256" key="1">
    <source>
        <dbReference type="SAM" id="Phobius"/>
    </source>
</evidence>
<name>A0AAE6ZHW2_9BACT</name>
<dbReference type="AlphaFoldDB" id="A0AAE6ZHW2"/>
<feature type="transmembrane region" description="Helical" evidence="1">
    <location>
        <begin position="46"/>
        <end position="66"/>
    </location>
</feature>
<protein>
    <submittedName>
        <fullName evidence="2">Uncharacterized protein</fullName>
    </submittedName>
</protein>
<proteinExistence type="predicted"/>
<accession>A0AAE6ZHW2</accession>
<keyword evidence="1" id="KW-0472">Membrane</keyword>
<gene>
    <name evidence="2" type="ORF">HF329_20230</name>
</gene>
<evidence type="ECO:0000313" key="2">
    <source>
        <dbReference type="EMBL" id="QJB33516.1"/>
    </source>
</evidence>
<sequence>MPGGVVNRISAAPEFASSLAVSFGNPGIFAGTAVSGMVIATHCVAYTPWVGMAFSVAAIMRVWLLASLRTV</sequence>
<dbReference type="EMBL" id="CP051205">
    <property type="protein sequence ID" value="QJB33516.1"/>
    <property type="molecule type" value="Genomic_DNA"/>
</dbReference>